<keyword evidence="5" id="KW-0227">DNA damage</keyword>
<evidence type="ECO:0000256" key="3">
    <source>
        <dbReference type="ARBA" id="ARBA00022722"/>
    </source>
</evidence>
<evidence type="ECO:0000256" key="6">
    <source>
        <dbReference type="ARBA" id="ARBA00022801"/>
    </source>
</evidence>
<dbReference type="FunFam" id="3.40.50.10130:FF:000002">
    <property type="entry name" value="DNA repair endonuclease XPF"/>
    <property type="match status" value="1"/>
</dbReference>
<organism evidence="13 14">
    <name type="scientific">Dermatophagoides farinae</name>
    <name type="common">American house dust mite</name>
    <dbReference type="NCBI Taxonomy" id="6954"/>
    <lineage>
        <taxon>Eukaryota</taxon>
        <taxon>Metazoa</taxon>
        <taxon>Ecdysozoa</taxon>
        <taxon>Arthropoda</taxon>
        <taxon>Chelicerata</taxon>
        <taxon>Arachnida</taxon>
        <taxon>Acari</taxon>
        <taxon>Acariformes</taxon>
        <taxon>Sarcoptiformes</taxon>
        <taxon>Astigmata</taxon>
        <taxon>Psoroptidia</taxon>
        <taxon>Analgoidea</taxon>
        <taxon>Pyroglyphidae</taxon>
        <taxon>Dermatophagoidinae</taxon>
        <taxon>Dermatophagoides</taxon>
    </lineage>
</organism>
<reference evidence="13" key="1">
    <citation type="submission" date="2013-05" db="EMBL/GenBank/DDBJ databases">
        <authorList>
            <person name="Yim A.K.Y."/>
            <person name="Chan T.F."/>
            <person name="Ji K.M."/>
            <person name="Liu X.Y."/>
            <person name="Zhou J.W."/>
            <person name="Li R.Q."/>
            <person name="Yang K.Y."/>
            <person name="Li J."/>
            <person name="Li M."/>
            <person name="Law P.T.W."/>
            <person name="Wu Y.L."/>
            <person name="Cai Z.L."/>
            <person name="Qin H."/>
            <person name="Bao Y."/>
            <person name="Leung R.K.K."/>
            <person name="Ng P.K.S."/>
            <person name="Zou J."/>
            <person name="Zhong X.J."/>
            <person name="Ran P.X."/>
            <person name="Zhong N.S."/>
            <person name="Liu Z.G."/>
            <person name="Tsui S.K.W."/>
        </authorList>
    </citation>
    <scope>NUCLEOTIDE SEQUENCE</scope>
    <source>
        <strain evidence="13">Derf</strain>
        <tissue evidence="13">Whole organism</tissue>
    </source>
</reference>
<feature type="region of interest" description="Disordered" evidence="11">
    <location>
        <begin position="938"/>
        <end position="959"/>
    </location>
</feature>
<dbReference type="GO" id="GO:0000014">
    <property type="term" value="F:single-stranded DNA endodeoxyribonuclease activity"/>
    <property type="evidence" value="ECO:0007669"/>
    <property type="project" value="TreeGrafter"/>
</dbReference>
<accession>A0A922HPD4</accession>
<dbReference type="Pfam" id="PF02732">
    <property type="entry name" value="ERCC4"/>
    <property type="match status" value="1"/>
</dbReference>
<dbReference type="SMART" id="SM00891">
    <property type="entry name" value="ERCC4"/>
    <property type="match status" value="1"/>
</dbReference>
<evidence type="ECO:0000256" key="8">
    <source>
        <dbReference type="ARBA" id="ARBA00023204"/>
    </source>
</evidence>
<dbReference type="CDD" id="cd20078">
    <property type="entry name" value="XPF_nuclease_XPF_euk"/>
    <property type="match status" value="1"/>
</dbReference>
<dbReference type="GO" id="GO:0003697">
    <property type="term" value="F:single-stranded DNA binding"/>
    <property type="evidence" value="ECO:0007669"/>
    <property type="project" value="TreeGrafter"/>
</dbReference>
<evidence type="ECO:0000256" key="1">
    <source>
        <dbReference type="ARBA" id="ARBA00004123"/>
    </source>
</evidence>
<dbReference type="Gene3D" id="3.40.50.10130">
    <property type="match status" value="1"/>
</dbReference>
<keyword evidence="6" id="KW-0378">Hydrolase</keyword>
<evidence type="ECO:0000313" key="14">
    <source>
        <dbReference type="Proteomes" id="UP000790347"/>
    </source>
</evidence>
<evidence type="ECO:0000256" key="9">
    <source>
        <dbReference type="ARBA" id="ARBA00023242"/>
    </source>
</evidence>
<sequence length="974" mass="111612">MDELLEFEHEALLNVLNQNSLTISSKGLLNDRLLFYLVRTYSNPCHLVFVIGTDEIEENSILFQIDEYLTQRSIIDDEFERPKKISYASYKTQERHDMYLAGGVIFITTRILIVDMLTNRVPMSAISGIIIANAHRVLKDYYISFILRLYRLSNKTGFITALSQNASSFFGTFGQLEKCMRKLFVSHLYLWPRFQATILNSLTSRKQPKVSEFRIEMTPVMKEIQFSFLDLISSSIKELIKMENVGYFFDSTNTDEERSLNTISVVANNFNKLIRLNLDSVWYNLSLKARRTIREIQLLKSLLFHLTELDSVTFYGEIKHQMDSYDPTIHTVDWLHRPAATTLYDLTAKRIFQQNSNGEKVFHVEINPKLEALIQHLKDIEQQIVNNKKDIHGDDKIVDIIIVVENSYSIRQIERFLDKGRDVVIEELKQKAELFANGKKIEIVSKVIKTKSNTENDDDNDDGDGIIEFEDQLTLTQLLCPIESHETSIVRRHQSYQIHYYEWSNDNNCGLGLKHLLQTLRPYYVIIYEAEMCVIRQIELYQALYGQPNEPEIEVSFFVFDGSVEEQRYLRRLQVEKKSFEKLIQEKSRLPSHKENEGTVGEHPDLIRGKPTLLHPDEYIERINTRLGGMVNNQKKLSSSSSNSCVLIDLREFRSALPSFIHKIGIDLIPVTLEIGDYIITPECCIERKSIPDLLKSLSDGRLYSQTQIMTRHYRKSLLLIEFPEDSFSFNSRIWGNAFLFSQISKESRPDPLVQLSILTIQFPLLRLIWSPSPNFTADIINELKNGKDEPNKDKDIIRLNLEQDQQLPMECITDRFDIETKEFLLCLPGITTQNVYCIMNEFKSIINLVEQSIEVLTEKMGSGHHAKLLYNALHSPITLGVDTQQSKQPKETKRFAYVAQFVASAPAVHSICPVACVVQSSATWAFQSCSTGGSNSGAAIGSTGSPPKSVSNFAGRSDDKPISCSFSCCSASR</sequence>
<dbReference type="GO" id="GO:0003684">
    <property type="term" value="F:damaged DNA binding"/>
    <property type="evidence" value="ECO:0007669"/>
    <property type="project" value="TreeGrafter"/>
</dbReference>
<evidence type="ECO:0000256" key="4">
    <source>
        <dbReference type="ARBA" id="ARBA00022759"/>
    </source>
</evidence>
<dbReference type="InterPro" id="IPR047520">
    <property type="entry name" value="XPF_nuclease"/>
</dbReference>
<dbReference type="GO" id="GO:0000712">
    <property type="term" value="P:resolution of meiotic recombination intermediates"/>
    <property type="evidence" value="ECO:0007669"/>
    <property type="project" value="TreeGrafter"/>
</dbReference>
<dbReference type="InterPro" id="IPR006166">
    <property type="entry name" value="ERCC4_domain"/>
</dbReference>
<keyword evidence="4 13" id="KW-0255">Endonuclease</keyword>
<comment type="subcellular location">
    <subcellularLocation>
        <location evidence="1">Nucleus</location>
    </subcellularLocation>
</comment>
<dbReference type="AlphaFoldDB" id="A0A922HPD4"/>
<dbReference type="PANTHER" id="PTHR10150:SF0">
    <property type="entry name" value="DNA REPAIR ENDONUCLEASE XPF"/>
    <property type="match status" value="1"/>
</dbReference>
<comment type="caution">
    <text evidence="13">The sequence shown here is derived from an EMBL/GenBank/DDBJ whole genome shotgun (WGS) entry which is preliminary data.</text>
</comment>
<dbReference type="PANTHER" id="PTHR10150">
    <property type="entry name" value="DNA REPAIR ENDONUCLEASE XPF"/>
    <property type="match status" value="1"/>
</dbReference>
<evidence type="ECO:0000256" key="7">
    <source>
        <dbReference type="ARBA" id="ARBA00023125"/>
    </source>
</evidence>
<keyword evidence="9" id="KW-0539">Nucleus</keyword>
<keyword evidence="8" id="KW-0234">DNA repair</keyword>
<feature type="compositionally biased region" description="Polar residues" evidence="11">
    <location>
        <begin position="938"/>
        <end position="955"/>
    </location>
</feature>
<protein>
    <recommendedName>
        <fullName evidence="10">DNA repair endonuclease XPF</fullName>
    </recommendedName>
</protein>
<keyword evidence="7" id="KW-0238">DNA-binding</keyword>
<dbReference type="GO" id="GO:1901255">
    <property type="term" value="P:nucleotide-excision repair involved in interstrand cross-link repair"/>
    <property type="evidence" value="ECO:0007669"/>
    <property type="project" value="TreeGrafter"/>
</dbReference>
<evidence type="ECO:0000256" key="2">
    <source>
        <dbReference type="ARBA" id="ARBA00010015"/>
    </source>
</evidence>
<evidence type="ECO:0000256" key="10">
    <source>
        <dbReference type="ARBA" id="ARBA00072370"/>
    </source>
</evidence>
<dbReference type="Proteomes" id="UP000790347">
    <property type="component" value="Unassembled WGS sequence"/>
</dbReference>
<dbReference type="Gene3D" id="1.10.150.20">
    <property type="entry name" value="5' to 3' exonuclease, C-terminal subdomain"/>
    <property type="match status" value="1"/>
</dbReference>
<dbReference type="GO" id="GO:0000724">
    <property type="term" value="P:double-strand break repair via homologous recombination"/>
    <property type="evidence" value="ECO:0007669"/>
    <property type="project" value="TreeGrafter"/>
</dbReference>
<dbReference type="GO" id="GO:0000110">
    <property type="term" value="C:nucleotide-excision repair factor 1 complex"/>
    <property type="evidence" value="ECO:0007669"/>
    <property type="project" value="TreeGrafter"/>
</dbReference>
<dbReference type="InterPro" id="IPR011335">
    <property type="entry name" value="Restrct_endonuc-II-like"/>
</dbReference>
<keyword evidence="3" id="KW-0540">Nuclease</keyword>
<dbReference type="InterPro" id="IPR010994">
    <property type="entry name" value="RuvA_2-like"/>
</dbReference>
<evidence type="ECO:0000256" key="5">
    <source>
        <dbReference type="ARBA" id="ARBA00022763"/>
    </source>
</evidence>
<dbReference type="EMBL" id="ASGP02000008">
    <property type="protein sequence ID" value="KAH9493876.1"/>
    <property type="molecule type" value="Genomic_DNA"/>
</dbReference>
<evidence type="ECO:0000256" key="11">
    <source>
        <dbReference type="SAM" id="MobiDB-lite"/>
    </source>
</evidence>
<keyword evidence="14" id="KW-1185">Reference proteome</keyword>
<gene>
    <name evidence="13" type="primary">ERCC4</name>
    <name evidence="13" type="ORF">DERF_014604</name>
</gene>
<dbReference type="SUPFAM" id="SSF52980">
    <property type="entry name" value="Restriction endonuclease-like"/>
    <property type="match status" value="1"/>
</dbReference>
<evidence type="ECO:0000259" key="12">
    <source>
        <dbReference type="SMART" id="SM00891"/>
    </source>
</evidence>
<comment type="similarity">
    <text evidence="2">Belongs to the XPF family.</text>
</comment>
<dbReference type="SUPFAM" id="SSF47781">
    <property type="entry name" value="RuvA domain 2-like"/>
    <property type="match status" value="1"/>
</dbReference>
<feature type="domain" description="ERCC4" evidence="12">
    <location>
        <begin position="645"/>
        <end position="725"/>
    </location>
</feature>
<name>A0A922HPD4_DERFA</name>
<reference evidence="13" key="2">
    <citation type="journal article" date="2022" name="Res Sq">
        <title>Comparative Genomics Reveals Insights into the Divergent Evolution of Astigmatic Mites and Household Pest Adaptations.</title>
        <authorList>
            <person name="Xiong Q."/>
            <person name="Wan A.T.-Y."/>
            <person name="Liu X.-Y."/>
            <person name="Fung C.S.-H."/>
            <person name="Xiao X."/>
            <person name="Malainual N."/>
            <person name="Hou J."/>
            <person name="Wang L."/>
            <person name="Wang M."/>
            <person name="Yang K."/>
            <person name="Cui Y."/>
            <person name="Leung E."/>
            <person name="Nong W."/>
            <person name="Shin S.-K."/>
            <person name="Au S."/>
            <person name="Jeong K.Y."/>
            <person name="Chew F.T."/>
            <person name="Hui J."/>
            <person name="Leung T.F."/>
            <person name="Tungtrongchitr A."/>
            <person name="Zhong N."/>
            <person name="Liu Z."/>
            <person name="Tsui S."/>
        </authorList>
    </citation>
    <scope>NUCLEOTIDE SEQUENCE</scope>
    <source>
        <strain evidence="13">Derf</strain>
        <tissue evidence="13">Whole organism</tissue>
    </source>
</reference>
<proteinExistence type="inferred from homology"/>
<evidence type="ECO:0000313" key="13">
    <source>
        <dbReference type="EMBL" id="KAH9493876.1"/>
    </source>
</evidence>